<dbReference type="PANTHER" id="PTHR34446:SF1">
    <property type="entry name" value="SALIVARY GLAND SPECIFIC PROTEIN SAGSIN1"/>
    <property type="match status" value="1"/>
</dbReference>
<comment type="caution">
    <text evidence="1">The sequence shown here is derived from an EMBL/GenBank/DDBJ whole genome shotgun (WGS) entry which is preliminary data.</text>
</comment>
<dbReference type="AlphaFoldDB" id="A0AAV6RJ99"/>
<organism evidence="1 2">
    <name type="scientific">Solea senegalensis</name>
    <name type="common">Senegalese sole</name>
    <dbReference type="NCBI Taxonomy" id="28829"/>
    <lineage>
        <taxon>Eukaryota</taxon>
        <taxon>Metazoa</taxon>
        <taxon>Chordata</taxon>
        <taxon>Craniata</taxon>
        <taxon>Vertebrata</taxon>
        <taxon>Euteleostomi</taxon>
        <taxon>Actinopterygii</taxon>
        <taxon>Neopterygii</taxon>
        <taxon>Teleostei</taxon>
        <taxon>Neoteleostei</taxon>
        <taxon>Acanthomorphata</taxon>
        <taxon>Carangaria</taxon>
        <taxon>Pleuronectiformes</taxon>
        <taxon>Pleuronectoidei</taxon>
        <taxon>Soleidae</taxon>
        <taxon>Solea</taxon>
    </lineage>
</organism>
<reference evidence="1 2" key="1">
    <citation type="journal article" date="2021" name="Sci. Rep.">
        <title>Chromosome anchoring in Senegalese sole (Solea senegalensis) reveals sex-associated markers and genome rearrangements in flatfish.</title>
        <authorList>
            <person name="Guerrero-Cozar I."/>
            <person name="Gomez-Garrido J."/>
            <person name="Berbel C."/>
            <person name="Martinez-Blanch J.F."/>
            <person name="Alioto T."/>
            <person name="Claros M.G."/>
            <person name="Gagnaire P.A."/>
            <person name="Manchado M."/>
        </authorList>
    </citation>
    <scope>NUCLEOTIDE SEQUENCE [LARGE SCALE GENOMIC DNA]</scope>
    <source>
        <strain evidence="1">Sse05_10M</strain>
    </source>
</reference>
<evidence type="ECO:0008006" key="3">
    <source>
        <dbReference type="Google" id="ProtNLM"/>
    </source>
</evidence>
<proteinExistence type="predicted"/>
<dbReference type="EMBL" id="JAGKHQ010000011">
    <property type="protein sequence ID" value="KAG7505225.1"/>
    <property type="molecule type" value="Genomic_DNA"/>
</dbReference>
<gene>
    <name evidence="1" type="ORF">JOB18_026103</name>
</gene>
<sequence length="120" mass="13429">MCHTVIHPGEHRQRGAVGVERNITLTNTAVVDSVERKMEPGAVTVESAGADLAFMAGLTHLVLRFSGSAGRSYGVFSKGLTRTLLIFFDLAWRLRIRFPYIYLVASMMFNVRLQVHIEIH</sequence>
<dbReference type="PANTHER" id="PTHR34446">
    <property type="entry name" value="SMALL INTEGRAL MEMBRANE PROTEIN 10"/>
    <property type="match status" value="1"/>
</dbReference>
<protein>
    <recommendedName>
        <fullName evidence="3">Small integral membrane protein 10</fullName>
    </recommendedName>
</protein>
<dbReference type="InterPro" id="IPR029367">
    <property type="entry name" value="SMIM10"/>
</dbReference>
<name>A0AAV6RJ99_SOLSE</name>
<evidence type="ECO:0000313" key="1">
    <source>
        <dbReference type="EMBL" id="KAG7505225.1"/>
    </source>
</evidence>
<dbReference type="Proteomes" id="UP000693946">
    <property type="component" value="Linkage Group LG19"/>
</dbReference>
<evidence type="ECO:0000313" key="2">
    <source>
        <dbReference type="Proteomes" id="UP000693946"/>
    </source>
</evidence>
<keyword evidence="2" id="KW-1185">Reference proteome</keyword>
<dbReference type="Pfam" id="PF15118">
    <property type="entry name" value="DUF4560"/>
    <property type="match status" value="1"/>
</dbReference>
<accession>A0AAV6RJ99</accession>